<evidence type="ECO:0000259" key="7">
    <source>
        <dbReference type="PROSITE" id="PS51272"/>
    </source>
</evidence>
<evidence type="ECO:0000256" key="1">
    <source>
        <dbReference type="ARBA" id="ARBA00022723"/>
    </source>
</evidence>
<evidence type="ECO:0000259" key="6">
    <source>
        <dbReference type="PROSITE" id="PS50022"/>
    </source>
</evidence>
<gene>
    <name evidence="8" type="ORF">HH215_28905</name>
</gene>
<dbReference type="RefSeq" id="WP_169283041.1">
    <property type="nucleotide sequence ID" value="NZ_CP051680.1"/>
</dbReference>
<proteinExistence type="predicted"/>
<dbReference type="InterPro" id="IPR000421">
    <property type="entry name" value="FA58C"/>
</dbReference>
<dbReference type="PANTHER" id="PTHR36447">
    <property type="entry name" value="BETA-GALACTOSIDASE GANA"/>
    <property type="match status" value="1"/>
</dbReference>
<reference evidence="8 9" key="1">
    <citation type="submission" date="2020-04" db="EMBL/GenBank/DDBJ databases">
        <title>Genome sequencing of novel species.</title>
        <authorList>
            <person name="Heo J."/>
            <person name="Kim S.-J."/>
            <person name="Kim J.-S."/>
            <person name="Hong S.-B."/>
            <person name="Kwon S.-W."/>
        </authorList>
    </citation>
    <scope>NUCLEOTIDE SEQUENCE [LARGE SCALE GENOMIC DNA]</scope>
    <source>
        <strain evidence="8 9">MFER-1</strain>
    </source>
</reference>
<evidence type="ECO:0000256" key="5">
    <source>
        <dbReference type="SAM" id="MobiDB-lite"/>
    </source>
</evidence>
<dbReference type="InterPro" id="IPR013529">
    <property type="entry name" value="Glyco_hydro_42_N"/>
</dbReference>
<evidence type="ECO:0000313" key="9">
    <source>
        <dbReference type="Proteomes" id="UP000502248"/>
    </source>
</evidence>
<dbReference type="GO" id="GO:0009341">
    <property type="term" value="C:beta-galactosidase complex"/>
    <property type="evidence" value="ECO:0007669"/>
    <property type="project" value="InterPro"/>
</dbReference>
<evidence type="ECO:0000256" key="4">
    <source>
        <dbReference type="ARBA" id="ARBA00023295"/>
    </source>
</evidence>
<organism evidence="8 9">
    <name type="scientific">Cohnella herbarum</name>
    <dbReference type="NCBI Taxonomy" id="2728023"/>
    <lineage>
        <taxon>Bacteria</taxon>
        <taxon>Bacillati</taxon>
        <taxon>Bacillota</taxon>
        <taxon>Bacilli</taxon>
        <taxon>Bacillales</taxon>
        <taxon>Paenibacillaceae</taxon>
        <taxon>Cohnella</taxon>
    </lineage>
</organism>
<dbReference type="InterPro" id="IPR029062">
    <property type="entry name" value="Class_I_gatase-like"/>
</dbReference>
<feature type="region of interest" description="Disordered" evidence="5">
    <location>
        <begin position="1459"/>
        <end position="1479"/>
    </location>
</feature>
<dbReference type="Pfam" id="PF00395">
    <property type="entry name" value="SLH"/>
    <property type="match status" value="3"/>
</dbReference>
<keyword evidence="1" id="KW-0479">Metal-binding</keyword>
<dbReference type="Proteomes" id="UP000502248">
    <property type="component" value="Chromosome"/>
</dbReference>
<evidence type="ECO:0000256" key="3">
    <source>
        <dbReference type="ARBA" id="ARBA00022833"/>
    </source>
</evidence>
<evidence type="ECO:0008006" key="10">
    <source>
        <dbReference type="Google" id="ProtNLM"/>
    </source>
</evidence>
<evidence type="ECO:0000313" key="8">
    <source>
        <dbReference type="EMBL" id="QJD86795.1"/>
    </source>
</evidence>
<dbReference type="SUPFAM" id="SSF51445">
    <property type="entry name" value="(Trans)glycosidases"/>
    <property type="match status" value="1"/>
</dbReference>
<feature type="region of interest" description="Disordered" evidence="5">
    <location>
        <begin position="1734"/>
        <end position="1767"/>
    </location>
</feature>
<evidence type="ECO:0000256" key="2">
    <source>
        <dbReference type="ARBA" id="ARBA00022801"/>
    </source>
</evidence>
<dbReference type="InterPro" id="IPR001119">
    <property type="entry name" value="SLH_dom"/>
</dbReference>
<keyword evidence="9" id="KW-1185">Reference proteome</keyword>
<dbReference type="Pfam" id="PF00754">
    <property type="entry name" value="F5_F8_type_C"/>
    <property type="match status" value="2"/>
</dbReference>
<feature type="domain" description="SLH" evidence="7">
    <location>
        <begin position="2059"/>
        <end position="2118"/>
    </location>
</feature>
<protein>
    <recommendedName>
        <fullName evidence="10">Beta-galactosidase</fullName>
    </recommendedName>
</protein>
<keyword evidence="3" id="KW-0862">Zinc</keyword>
<dbReference type="PROSITE" id="PS51272">
    <property type="entry name" value="SLH"/>
    <property type="match status" value="3"/>
</dbReference>
<sequence>MKERRGLRLQWGRKSLLLLLTAALLLPTGWICDAPEASAEAAPTADLPISREVRVAAIAATASSGKTGHGPELALDGVHGDEANNWRPATRPTASNPQWIQLDLGRLTKVGALEAIVVGDDGPMRYAVQVSQDGSHFQTVAEREVQSSRTLFSAWDSVEARYVRLLVTDSFGPDSPINEIILFPDVLPHRVGILSCFPDMKNFGDAGLASLLNQHQQLMNLCVSIADPASPGINLMPELIDDALYPNGISDQDVLDYVSNPANYSWEYADEMFKRFTDVGMDIWLGFQGFSSRAFPSFYSTIVDEIGRTIEHRDFFNELHNETVIEVAKQTMRHFDSNPNIRKFSILGPGWFGGIEYYSGHSPELLAVYSESAQTSFRSWLSDKYGTIGELNESWGKSYESFDEISSPLPNRSNADSVDDRPEWADLMFWKMEYMDDFLNKYMQEMRSVSDKQIHVEVDGGYQSAPMETGESMGKIARDFSKYDNIIFGNSNLDASYGVAQYAATARFYGLKGTMDDTAQPSDKAQTDNAFNFLSRGVDMLAHSALGWDYEAFNGGTGKWDPNGNYSGNDLYRYTQANAKKYLTIDPEPEGPDVLIFNPWYANLFRQGYDRNDHNFIFDGDHGISWFGAPIANWAHYLQSPDILDDFPIEDGALDNYKVFISPNMGVTLTSDAAEAKIKSWVQRGGAFASFGTDSFSYRLKLEDRRLEGGDEVDDWMMGMLAGSEATERAGTQVKVSNQAPAWLKSLAAGASVTVSAETGSAGKALSALPPNAVPVLEDEAGNVIMAEYAVGEGSVLFGTLPVADNAMFKDSFMSRLLSDYADSRGIKRTVTADPAKFHVADAGVDANTGKRVIEVARNATTDPNEVLVIRHAPSLDGAEAIIDLNWEKDSVLEYTFESGKAFVYVPSADGVIASSGTITEEDGRQVVTLDLSNGYPLSSISLNAEKPLAALAFAADGFGSGWQKVGGAFSGSPVTVASIGAVASSAGTEGAVGKLVSKPFVITEDALAFYGAGYAGESGTGEQPAGEDKVIADFETGDWSELAYVDTEVFGASPATGGAGWVSDGDGYYAASSTGGGQKGKLRTASFVIDRPTLAFDGAGWNGTVYGEGPWPYALNNRFYLKDAATDEILIEEVPTNRVGDSGRMKTYVWDVSQWAGKEVYFEAADAIGAEESAVYGGGFDWLAVDNVKLTGEPFQTEASVTGQNRFVLKAIDGSVLRSAAPPNGEAYELIYWDVSNLKGRTVYMEAADGMDTAADGWLAFGAPFLFDHKDAVEDDYWSFESGTYADWEHTGDAFGSEPNSRYLGRPLGSGNGKYWADSLAAGEDKTGTMTSKSFVVDKPILSFLAAGWNGQSGWNPPRNYYELIDENGQRLRLATPPGQSSQPLNQFIAQYWDVSDLIGETVRFRVVDGDSGSGYAWLAMDSIHLLDNSDFEMGSYASWQSTGTAFGTEPASLEHPTVARGARGKRWSDSSSGGATAAGTLTSAPLKLEGEWLSFLAAGFADGGANYYRLLTIDGQELDRVAPPNTADFVPLKLHALGGEGTLVRFEAVDGSASEPEGWLSFDDLNERRLLPDKLTLRLSEDGAQWTDEVELGGIGATRLAYELPGGETYRYVQWIVEGGRVDAGFLKLLQLRQQVSRWTDGAMGPDGMLDLGQSRSVNGLKLQFATEKTRSFVLETSADGQTWSPTYKAIAQKGASVQAVFPAVSARYVKVAGLSSESAVGMTAQVVAPPELNLRNIPDPSDGTDNGAPEPERPNGPDSNYGAPARELLDVDVVQENGRTTLSIRVQTKPEGNDGGAAAELTRAQWTALAKLAAEKFAEGQRVHVTVKVLAPKDVLIVNLRLPSGAMTALEQGSDWTLEVDFPAGRIRLNKEAMETLTAAAGQGSVAVGLTRSVPGQSVPEVQASSLTSSESGEIYRFSIKANEQSLATLSKGKAEIAVPYVLGEGKDMHAVVAREVGQNGALKALRGGFDASRSVVRFVTGELAPFAIDYNKVVFNDVPRDAWYGESTAYLAARGIILGKGTGIFAPDVSVTRADFLVMAMRAYGIVPKDETGSSFDDAGSAYYTPYLDAAKRLGLVNGVGGNRFAPVDAMSRQDMLVILQRLLSRIGELPQARTDSAAFYFEDEAQISGYAREAVHGFAKAGVVTGYRNTIDPGGITSRAQAAQILYRLLNR</sequence>
<dbReference type="SUPFAM" id="SSF49785">
    <property type="entry name" value="Galactose-binding domain-like"/>
    <property type="match status" value="2"/>
</dbReference>
<dbReference type="InterPro" id="IPR017853">
    <property type="entry name" value="GH"/>
</dbReference>
<dbReference type="InterPro" id="IPR003476">
    <property type="entry name" value="Glyco_hydro_42"/>
</dbReference>
<dbReference type="Gene3D" id="3.20.20.80">
    <property type="entry name" value="Glycosidases"/>
    <property type="match status" value="1"/>
</dbReference>
<dbReference type="PROSITE" id="PS50022">
    <property type="entry name" value="FA58C_3"/>
    <property type="match status" value="1"/>
</dbReference>
<dbReference type="KEGG" id="cheb:HH215_28905"/>
<feature type="domain" description="SLH" evidence="7">
    <location>
        <begin position="1995"/>
        <end position="2058"/>
    </location>
</feature>
<dbReference type="GO" id="GO:0046872">
    <property type="term" value="F:metal ion binding"/>
    <property type="evidence" value="ECO:0007669"/>
    <property type="project" value="UniProtKB-KW"/>
</dbReference>
<dbReference type="EMBL" id="CP051680">
    <property type="protein sequence ID" value="QJD86795.1"/>
    <property type="molecule type" value="Genomic_DNA"/>
</dbReference>
<dbReference type="SUPFAM" id="SSF52317">
    <property type="entry name" value="Class I glutamine amidotransferase-like"/>
    <property type="match status" value="1"/>
</dbReference>
<accession>A0A7Z2ZPE4</accession>
<dbReference type="Gene3D" id="3.40.50.880">
    <property type="match status" value="1"/>
</dbReference>
<dbReference type="Gene3D" id="2.60.120.260">
    <property type="entry name" value="Galactose-binding domain-like"/>
    <property type="match status" value="2"/>
</dbReference>
<name>A0A7Z2ZPE4_9BACL</name>
<dbReference type="PANTHER" id="PTHR36447:SF2">
    <property type="entry name" value="BETA-GALACTOSIDASE YESZ"/>
    <property type="match status" value="1"/>
</dbReference>
<dbReference type="GO" id="GO:0005975">
    <property type="term" value="P:carbohydrate metabolic process"/>
    <property type="evidence" value="ECO:0007669"/>
    <property type="project" value="InterPro"/>
</dbReference>
<keyword evidence="2" id="KW-0378">Hydrolase</keyword>
<feature type="domain" description="SLH" evidence="7">
    <location>
        <begin position="2123"/>
        <end position="2177"/>
    </location>
</feature>
<dbReference type="GO" id="GO:0004565">
    <property type="term" value="F:beta-galactosidase activity"/>
    <property type="evidence" value="ECO:0007669"/>
    <property type="project" value="InterPro"/>
</dbReference>
<keyword evidence="4" id="KW-0326">Glycosidase</keyword>
<dbReference type="InterPro" id="IPR008979">
    <property type="entry name" value="Galactose-bd-like_sf"/>
</dbReference>
<dbReference type="Pfam" id="PF02449">
    <property type="entry name" value="Glyco_hydro_42"/>
    <property type="match status" value="1"/>
</dbReference>
<feature type="domain" description="F5/8 type C" evidence="6">
    <location>
        <begin position="32"/>
        <end position="185"/>
    </location>
</feature>